<dbReference type="PANTHER" id="PTHR31137">
    <property type="entry name" value="PROTEIN PSIB-RELATED-RELATED"/>
    <property type="match status" value="1"/>
</dbReference>
<keyword evidence="3" id="KW-0472">Membrane</keyword>
<dbReference type="OMA" id="ICNVKDQ"/>
<name>F4PUW6_CACFS</name>
<keyword evidence="3" id="KW-1133">Transmembrane helix</keyword>
<gene>
    <name evidence="4" type="ORF">DFA_01814</name>
</gene>
<dbReference type="Pfam" id="PF00526">
    <property type="entry name" value="Dicty_CTDC"/>
    <property type="match status" value="1"/>
</dbReference>
<keyword evidence="5" id="KW-1185">Reference proteome</keyword>
<evidence type="ECO:0000313" key="5">
    <source>
        <dbReference type="Proteomes" id="UP000007797"/>
    </source>
</evidence>
<proteinExistence type="predicted"/>
<dbReference type="KEGG" id="dfa:DFA_01814"/>
<dbReference type="InterPro" id="IPR051154">
    <property type="entry name" value="Prespore-cell_inducing_factor"/>
</dbReference>
<dbReference type="NCBIfam" id="TIGR02148">
    <property type="entry name" value="Fibro_Slime"/>
    <property type="match status" value="1"/>
</dbReference>
<evidence type="ECO:0000256" key="1">
    <source>
        <dbReference type="ARBA" id="ARBA00022729"/>
    </source>
</evidence>
<dbReference type="OrthoDB" id="19087at2759"/>
<dbReference type="GeneID" id="14874080"/>
<reference evidence="5" key="1">
    <citation type="journal article" date="2011" name="Genome Res.">
        <title>Phylogeny-wide analysis of social amoeba genomes highlights ancient origins for complex intercellular communication.</title>
        <authorList>
            <person name="Heidel A.J."/>
            <person name="Lawal H.M."/>
            <person name="Felder M."/>
            <person name="Schilde C."/>
            <person name="Helps N.R."/>
            <person name="Tunggal B."/>
            <person name="Rivero F."/>
            <person name="John U."/>
            <person name="Schleicher M."/>
            <person name="Eichinger L."/>
            <person name="Platzer M."/>
            <person name="Noegel A.A."/>
            <person name="Schaap P."/>
            <person name="Gloeckner G."/>
        </authorList>
    </citation>
    <scope>NUCLEOTIDE SEQUENCE [LARGE SCALE GENOMIC DNA]</scope>
    <source>
        <strain evidence="5">SH3</strain>
    </source>
</reference>
<evidence type="ECO:0000256" key="3">
    <source>
        <dbReference type="SAM" id="Phobius"/>
    </source>
</evidence>
<dbReference type="InterPro" id="IPR001673">
    <property type="entry name" value="S_mold_repeat"/>
</dbReference>
<dbReference type="AlphaFoldDB" id="F4PUW6"/>
<keyword evidence="3" id="KW-0812">Transmembrane</keyword>
<feature type="region of interest" description="Disordered" evidence="2">
    <location>
        <begin position="589"/>
        <end position="616"/>
    </location>
</feature>
<feature type="compositionally biased region" description="Polar residues" evidence="2">
    <location>
        <begin position="590"/>
        <end position="601"/>
    </location>
</feature>
<sequence length="616" mass="69057">MKGYGKTILVSRNLWKSVIIMTVSVTDQFPGLNDNFEPDVGSLTHGLVKSNLNVISKIPELRSLDPKNPVNYQGRIISPNMFPYFFSPDYTNRTTRTLSTNIYFYRDTRSDRYLYQNDIFFPIDGLGFDRDPSFRKYNSEFGDDDFFLFVDNRLVSDLGGLHGLQSDHISMDDLRLSNGLKYPIDMFFCERKAPGSGFTISINFILDCSQKGDCCDPNKCNKFESNKCVKGECPRWDTKINDISTIGEYCTYTFKNYSHLDNKCQTFSCNSFDGKPILKQVVCPDKPCSTNLCNKDIGCQYTSTCFSENVCTISTCQSDNQTCSQREKDCRGPDKWYFCDPNMGCTFQPICPPSVIVNGSINPCQYYSCDSTIGECEIMEIKDCSNCTIGHPNKCQVLDKCISSNGTWTLKPNPLIDDGNACTLDSCDAESGNITHSSIKCHGCSSCDPIDRVYQCKPRNSLCTQMENKCQIGYCNGTSTNNGTCSYPAIKCPNPTKCQYSTCDTEIGCQVNDKICPDGEGPCQVAFCDETTGECKFKRRECESSQMKCLKPTCIIAGVVVTCAVVLSVLLYTAKKGYDYWKERYEKVKQTSSNPPYQTKPGTEDNPLYGDDMVGK</sequence>
<keyword evidence="1" id="KW-0732">Signal</keyword>
<protein>
    <submittedName>
        <fullName evidence="4">PA14 domain-containing protein</fullName>
    </submittedName>
</protein>
<dbReference type="EMBL" id="GL883010">
    <property type="protein sequence ID" value="EGG21928.1"/>
    <property type="molecule type" value="Genomic_DNA"/>
</dbReference>
<organism evidence="4 5">
    <name type="scientific">Cavenderia fasciculata</name>
    <name type="common">Slime mold</name>
    <name type="synonym">Dictyostelium fasciculatum</name>
    <dbReference type="NCBI Taxonomy" id="261658"/>
    <lineage>
        <taxon>Eukaryota</taxon>
        <taxon>Amoebozoa</taxon>
        <taxon>Evosea</taxon>
        <taxon>Eumycetozoa</taxon>
        <taxon>Dictyostelia</taxon>
        <taxon>Acytosteliales</taxon>
        <taxon>Cavenderiaceae</taxon>
        <taxon>Cavenderia</taxon>
    </lineage>
</organism>
<dbReference type="RefSeq" id="XP_004359779.1">
    <property type="nucleotide sequence ID" value="XM_004359722.1"/>
</dbReference>
<dbReference type="Proteomes" id="UP000007797">
    <property type="component" value="Unassembled WGS sequence"/>
</dbReference>
<dbReference type="InterPro" id="IPR011874">
    <property type="entry name" value="Fibro_Slime"/>
</dbReference>
<accession>F4PUW6</accession>
<dbReference type="STRING" id="1054147.F4PUW6"/>
<feature type="transmembrane region" description="Helical" evidence="3">
    <location>
        <begin position="555"/>
        <end position="574"/>
    </location>
</feature>
<evidence type="ECO:0000313" key="4">
    <source>
        <dbReference type="EMBL" id="EGG21928.1"/>
    </source>
</evidence>
<evidence type="ECO:0000256" key="2">
    <source>
        <dbReference type="SAM" id="MobiDB-lite"/>
    </source>
</evidence>
<dbReference type="GO" id="GO:0005576">
    <property type="term" value="C:extracellular region"/>
    <property type="evidence" value="ECO:0007669"/>
    <property type="project" value="TreeGrafter"/>
</dbReference>